<keyword evidence="2" id="KW-1185">Reference proteome</keyword>
<name>A0A1G9Y6N9_ALLAB</name>
<reference evidence="1 2" key="1">
    <citation type="submission" date="2016-10" db="EMBL/GenBank/DDBJ databases">
        <authorList>
            <person name="de Groot N.N."/>
        </authorList>
    </citation>
    <scope>NUCLEOTIDE SEQUENCE [LARGE SCALE GENOMIC DNA]</scope>
    <source>
        <strain evidence="1 2">DSM 44149</strain>
    </source>
</reference>
<dbReference type="SUPFAM" id="SSF140959">
    <property type="entry name" value="Indolic compounds 2,3-dioxygenase-like"/>
    <property type="match status" value="1"/>
</dbReference>
<dbReference type="InterPro" id="IPR037217">
    <property type="entry name" value="Trp/Indoleamine_2_3_dOase-like"/>
</dbReference>
<evidence type="ECO:0000313" key="2">
    <source>
        <dbReference type="Proteomes" id="UP000183376"/>
    </source>
</evidence>
<dbReference type="Gene3D" id="1.20.58.480">
    <property type="match status" value="1"/>
</dbReference>
<dbReference type="RefSeq" id="WP_063766719.1">
    <property type="nucleotide sequence ID" value="NZ_JOEF01000061.1"/>
</dbReference>
<dbReference type="GO" id="GO:0019441">
    <property type="term" value="P:L-tryptophan catabolic process to kynurenine"/>
    <property type="evidence" value="ECO:0007669"/>
    <property type="project" value="InterPro"/>
</dbReference>
<dbReference type="Pfam" id="PF08933">
    <property type="entry name" value="PrnB"/>
    <property type="match status" value="1"/>
</dbReference>
<dbReference type="Gene3D" id="1.20.58.1320">
    <property type="match status" value="1"/>
</dbReference>
<dbReference type="STRING" id="211114.SAMN04489726_4634"/>
<gene>
    <name evidence="1" type="ORF">SAMN04489726_4634</name>
</gene>
<organism evidence="1 2">
    <name type="scientific">Allokutzneria albata</name>
    <name type="common">Kibdelosporangium albatum</name>
    <dbReference type="NCBI Taxonomy" id="211114"/>
    <lineage>
        <taxon>Bacteria</taxon>
        <taxon>Bacillati</taxon>
        <taxon>Actinomycetota</taxon>
        <taxon>Actinomycetes</taxon>
        <taxon>Pseudonocardiales</taxon>
        <taxon>Pseudonocardiaceae</taxon>
        <taxon>Allokutzneria</taxon>
    </lineage>
</organism>
<protein>
    <recommendedName>
        <fullName evidence="3">Monodechloroaminopyrrolnitrin synthase PrnB</fullName>
    </recommendedName>
</protein>
<dbReference type="AlphaFoldDB" id="A0A1G9Y6N9"/>
<sequence length="378" mass="41996">MRRLATRSLPVRGLDDDRVAALDPLGMDEMLRDLWRMNATGDLRGLIGMLSDLVRLARETADRPLPESLAVMRDLGILLGSVKRHGAEPTKVVPGLEDVLLDLGGRTGMVPRDTIHHYITWNPTGHRERTYTGDRMETMLLSSVRFSLPQLSAAVDVCRRLTSTDLGSLDFVLAANELVSRLRPLEDALDTVTANVTPEFFARTLRPYYEEIRVDGARYLGPAAAHVPLAMVDLLLWASDHGDAAYEEFWRESAQYGLPGWPELTEKWAASPSLVTQLKTAAVFMPRGDFAQNLRASAEALARALHALVVFRAKHLAIARQAYAEENRLYELGSGGGTVQMLEQVIAFTRENATMVRSAFVGGRGRRRSARPARVRNR</sequence>
<dbReference type="Proteomes" id="UP000183376">
    <property type="component" value="Chromosome I"/>
</dbReference>
<accession>A0A1G9Y6N9</accession>
<evidence type="ECO:0000313" key="1">
    <source>
        <dbReference type="EMBL" id="SDN04727.1"/>
    </source>
</evidence>
<proteinExistence type="predicted"/>
<evidence type="ECO:0008006" key="3">
    <source>
        <dbReference type="Google" id="ProtNLM"/>
    </source>
</evidence>
<dbReference type="InterPro" id="IPR015029">
    <property type="entry name" value="PrnB"/>
</dbReference>
<dbReference type="EMBL" id="LT629701">
    <property type="protein sequence ID" value="SDN04727.1"/>
    <property type="molecule type" value="Genomic_DNA"/>
</dbReference>
<dbReference type="eggNOG" id="ENOG502ZBT1">
    <property type="taxonomic scope" value="Bacteria"/>
</dbReference>
<dbReference type="GO" id="GO:0020037">
    <property type="term" value="F:heme binding"/>
    <property type="evidence" value="ECO:0007669"/>
    <property type="project" value="InterPro"/>
</dbReference>
<dbReference type="GO" id="GO:0046872">
    <property type="term" value="F:metal ion binding"/>
    <property type="evidence" value="ECO:0007669"/>
    <property type="project" value="InterPro"/>
</dbReference>
<dbReference type="OrthoDB" id="918766at2"/>